<organism evidence="1 2">
    <name type="scientific">Porphyridium purpureum</name>
    <name type="common">Red alga</name>
    <name type="synonym">Porphyridium cruentum</name>
    <dbReference type="NCBI Taxonomy" id="35688"/>
    <lineage>
        <taxon>Eukaryota</taxon>
        <taxon>Rhodophyta</taxon>
        <taxon>Bangiophyceae</taxon>
        <taxon>Porphyridiales</taxon>
        <taxon>Porphyridiaceae</taxon>
        <taxon>Porphyridium</taxon>
    </lineage>
</organism>
<proteinExistence type="predicted"/>
<dbReference type="SUPFAM" id="SSF81383">
    <property type="entry name" value="F-box domain"/>
    <property type="match status" value="1"/>
</dbReference>
<evidence type="ECO:0000313" key="1">
    <source>
        <dbReference type="EMBL" id="KAA8493917.1"/>
    </source>
</evidence>
<evidence type="ECO:0008006" key="3">
    <source>
        <dbReference type="Google" id="ProtNLM"/>
    </source>
</evidence>
<accession>A0A5J4YU29</accession>
<dbReference type="AlphaFoldDB" id="A0A5J4YU29"/>
<name>A0A5J4YU29_PORPP</name>
<evidence type="ECO:0000313" key="2">
    <source>
        <dbReference type="Proteomes" id="UP000324585"/>
    </source>
</evidence>
<protein>
    <recommendedName>
        <fullName evidence="3">F-box domain-containing protein</fullName>
    </recommendedName>
</protein>
<dbReference type="EMBL" id="VRMN01000005">
    <property type="protein sequence ID" value="KAA8493917.1"/>
    <property type="molecule type" value="Genomic_DNA"/>
</dbReference>
<gene>
    <name evidence="1" type="ORF">FVE85_3892</name>
</gene>
<dbReference type="InterPro" id="IPR036047">
    <property type="entry name" value="F-box-like_dom_sf"/>
</dbReference>
<reference evidence="2" key="1">
    <citation type="journal article" date="2019" name="Nat. Commun.">
        <title>Expansion of phycobilisome linker gene families in mesophilic red algae.</title>
        <authorList>
            <person name="Lee J."/>
            <person name="Kim D."/>
            <person name="Bhattacharya D."/>
            <person name="Yoon H.S."/>
        </authorList>
    </citation>
    <scope>NUCLEOTIDE SEQUENCE [LARGE SCALE GENOMIC DNA]</scope>
    <source>
        <strain evidence="2">CCMP 1328</strain>
    </source>
</reference>
<comment type="caution">
    <text evidence="1">The sequence shown here is derived from an EMBL/GenBank/DDBJ whole genome shotgun (WGS) entry which is preliminary data.</text>
</comment>
<dbReference type="Proteomes" id="UP000324585">
    <property type="component" value="Unassembled WGS sequence"/>
</dbReference>
<keyword evidence="2" id="KW-1185">Reference proteome</keyword>
<sequence>MEGECMLEWLPAELVPRICMHLAWDEAAELALVSSRLGMAAQHSIMKHALFRPSGWKDCMYHALLGKVPCVFALCSDLLVSEIGPLQFD</sequence>